<dbReference type="AlphaFoldDB" id="A0A918G597"/>
<accession>A0A918G597</accession>
<keyword evidence="2" id="KW-0732">Signal</keyword>
<protein>
    <recommendedName>
        <fullName evidence="3">DUF2020 domain-containing protein</fullName>
    </recommendedName>
</protein>
<evidence type="ECO:0000256" key="2">
    <source>
        <dbReference type="SAM" id="SignalP"/>
    </source>
</evidence>
<dbReference type="Gene3D" id="3.40.1000.10">
    <property type="entry name" value="Mog1/PsbP, alpha/beta/alpha sandwich"/>
    <property type="match status" value="1"/>
</dbReference>
<dbReference type="InterPro" id="IPR016123">
    <property type="entry name" value="Mog1/PsbP_a/b/a-sand"/>
</dbReference>
<feature type="domain" description="DUF2020" evidence="3">
    <location>
        <begin position="56"/>
        <end position="190"/>
    </location>
</feature>
<dbReference type="InterPro" id="IPR018567">
    <property type="entry name" value="DUF2020"/>
</dbReference>
<gene>
    <name evidence="4" type="ORF">GCM10010171_09340</name>
</gene>
<keyword evidence="5" id="KW-1185">Reference proteome</keyword>
<dbReference type="EMBL" id="BMRB01000001">
    <property type="protein sequence ID" value="GGS18900.1"/>
    <property type="molecule type" value="Genomic_DNA"/>
</dbReference>
<dbReference type="SUPFAM" id="SSF55724">
    <property type="entry name" value="Mog1p/PsbP-like"/>
    <property type="match status" value="1"/>
</dbReference>
<dbReference type="Pfam" id="PF09449">
    <property type="entry name" value="DUF2020"/>
    <property type="match status" value="1"/>
</dbReference>
<feature type="chain" id="PRO_5036757790" description="DUF2020 domain-containing protein" evidence="2">
    <location>
        <begin position="30"/>
        <end position="190"/>
    </location>
</feature>
<dbReference type="Proteomes" id="UP000660680">
    <property type="component" value="Unassembled WGS sequence"/>
</dbReference>
<evidence type="ECO:0000256" key="1">
    <source>
        <dbReference type="SAM" id="MobiDB-lite"/>
    </source>
</evidence>
<feature type="signal peptide" evidence="2">
    <location>
        <begin position="1"/>
        <end position="29"/>
    </location>
</feature>
<name>A0A918G597_9PSEU</name>
<evidence type="ECO:0000313" key="5">
    <source>
        <dbReference type="Proteomes" id="UP000660680"/>
    </source>
</evidence>
<sequence>MAWITLDWVWLTAPAMNRVLLVLPLVAVAACTANPAPGPAPTTPPETTTTASPPAEAPPAPEPSADGPCPYLETEEVANANGQRVGSVKTSDGDPPSCFFYRPDGSVQLTVRIYSGDEAAAKAVVDEAAPVDSSNPANAPAGWKGGSLAGDDGALYAVAKDGTAVVVSTNQEQTIKARRITETVIKNLGL</sequence>
<comment type="caution">
    <text evidence="4">The sequence shown here is derived from an EMBL/GenBank/DDBJ whole genome shotgun (WGS) entry which is preliminary data.</text>
</comment>
<feature type="compositionally biased region" description="Low complexity" evidence="1">
    <location>
        <begin position="45"/>
        <end position="54"/>
    </location>
</feature>
<evidence type="ECO:0000259" key="3">
    <source>
        <dbReference type="Pfam" id="PF09449"/>
    </source>
</evidence>
<proteinExistence type="predicted"/>
<organism evidence="4 5">
    <name type="scientific">Actinokineospora fastidiosa</name>
    <dbReference type="NCBI Taxonomy" id="1816"/>
    <lineage>
        <taxon>Bacteria</taxon>
        <taxon>Bacillati</taxon>
        <taxon>Actinomycetota</taxon>
        <taxon>Actinomycetes</taxon>
        <taxon>Pseudonocardiales</taxon>
        <taxon>Pseudonocardiaceae</taxon>
        <taxon>Actinokineospora</taxon>
    </lineage>
</organism>
<evidence type="ECO:0000313" key="4">
    <source>
        <dbReference type="EMBL" id="GGS18900.1"/>
    </source>
</evidence>
<reference evidence="4" key="1">
    <citation type="journal article" date="2014" name="Int. J. Syst. Evol. Microbiol.">
        <title>Complete genome sequence of Corynebacterium casei LMG S-19264T (=DSM 44701T), isolated from a smear-ripened cheese.</title>
        <authorList>
            <consortium name="US DOE Joint Genome Institute (JGI-PGF)"/>
            <person name="Walter F."/>
            <person name="Albersmeier A."/>
            <person name="Kalinowski J."/>
            <person name="Ruckert C."/>
        </authorList>
    </citation>
    <scope>NUCLEOTIDE SEQUENCE</scope>
    <source>
        <strain evidence="4">JCM 3276</strain>
    </source>
</reference>
<reference evidence="4" key="2">
    <citation type="submission" date="2020-09" db="EMBL/GenBank/DDBJ databases">
        <authorList>
            <person name="Sun Q."/>
            <person name="Ohkuma M."/>
        </authorList>
    </citation>
    <scope>NUCLEOTIDE SEQUENCE</scope>
    <source>
        <strain evidence="4">JCM 3276</strain>
    </source>
</reference>
<feature type="region of interest" description="Disordered" evidence="1">
    <location>
        <begin position="35"/>
        <end position="71"/>
    </location>
</feature>